<dbReference type="SUPFAM" id="SSF47781">
    <property type="entry name" value="RuvA domain 2-like"/>
    <property type="match status" value="2"/>
</dbReference>
<organism evidence="2 3">
    <name type="scientific">Pilibacter termitis</name>
    <dbReference type="NCBI Taxonomy" id="263852"/>
    <lineage>
        <taxon>Bacteria</taxon>
        <taxon>Bacillati</taxon>
        <taxon>Bacillota</taxon>
        <taxon>Bacilli</taxon>
        <taxon>Lactobacillales</taxon>
        <taxon>Enterococcaceae</taxon>
        <taxon>Pilibacter</taxon>
    </lineage>
</organism>
<dbReference type="Gene3D" id="3.30.420.140">
    <property type="entry name" value="YqgF/RNase H-like domain"/>
    <property type="match status" value="1"/>
</dbReference>
<proteinExistence type="predicted"/>
<dbReference type="Gene3D" id="2.40.50.140">
    <property type="entry name" value="Nucleic acid-binding proteins"/>
    <property type="match status" value="1"/>
</dbReference>
<protein>
    <recommendedName>
        <fullName evidence="1">S1 motif domain-containing protein</fullName>
    </recommendedName>
</protein>
<dbReference type="GO" id="GO:0003735">
    <property type="term" value="F:structural constituent of ribosome"/>
    <property type="evidence" value="ECO:0007669"/>
    <property type="project" value="TreeGrafter"/>
</dbReference>
<dbReference type="InterPro" id="IPR006641">
    <property type="entry name" value="YqgF/RNaseH-like_dom"/>
</dbReference>
<dbReference type="InterPro" id="IPR018974">
    <property type="entry name" value="Tex-like_N"/>
</dbReference>
<dbReference type="GO" id="GO:0006139">
    <property type="term" value="P:nucleobase-containing compound metabolic process"/>
    <property type="evidence" value="ECO:0007669"/>
    <property type="project" value="InterPro"/>
</dbReference>
<dbReference type="GO" id="GO:0006412">
    <property type="term" value="P:translation"/>
    <property type="evidence" value="ECO:0007669"/>
    <property type="project" value="TreeGrafter"/>
</dbReference>
<dbReference type="PANTHER" id="PTHR10724:SF10">
    <property type="entry name" value="S1 RNA-BINDING DOMAIN-CONTAINING PROTEIN 1"/>
    <property type="match status" value="1"/>
</dbReference>
<dbReference type="PANTHER" id="PTHR10724">
    <property type="entry name" value="30S RIBOSOMAL PROTEIN S1"/>
    <property type="match status" value="1"/>
</dbReference>
<dbReference type="Gene3D" id="1.10.150.310">
    <property type="entry name" value="Tex RuvX-like domain-like"/>
    <property type="match status" value="1"/>
</dbReference>
<dbReference type="Proteomes" id="UP000190328">
    <property type="component" value="Unassembled WGS sequence"/>
</dbReference>
<evidence type="ECO:0000259" key="1">
    <source>
        <dbReference type="PROSITE" id="PS50126"/>
    </source>
</evidence>
<dbReference type="Pfam" id="PF00575">
    <property type="entry name" value="S1"/>
    <property type="match status" value="1"/>
</dbReference>
<dbReference type="InterPro" id="IPR023323">
    <property type="entry name" value="Tex-like_dom_sf"/>
</dbReference>
<dbReference type="RefSeq" id="WP_078807499.1">
    <property type="nucleotide sequence ID" value="NZ_FUXI01000017.1"/>
</dbReference>
<accession>A0A1T4NWM9</accession>
<dbReference type="GO" id="GO:0003729">
    <property type="term" value="F:mRNA binding"/>
    <property type="evidence" value="ECO:0007669"/>
    <property type="project" value="TreeGrafter"/>
</dbReference>
<dbReference type="PROSITE" id="PS50126">
    <property type="entry name" value="S1"/>
    <property type="match status" value="1"/>
</dbReference>
<dbReference type="OrthoDB" id="9804714at2"/>
<dbReference type="SMART" id="SM00732">
    <property type="entry name" value="YqgFc"/>
    <property type="match status" value="1"/>
</dbReference>
<dbReference type="Pfam" id="PF16921">
    <property type="entry name" value="Tex_YqgF"/>
    <property type="match status" value="1"/>
</dbReference>
<dbReference type="InterPro" id="IPR003029">
    <property type="entry name" value="S1_domain"/>
</dbReference>
<dbReference type="Pfam" id="PF22706">
    <property type="entry name" value="Tex_central_region"/>
    <property type="match status" value="1"/>
</dbReference>
<sequence>MNETILNLLMKKFSTLKKGQVEKTLEMLMQGDTVPFIARYRKEVTGALDEVEIHDIWESYGQLETLEKRKQAVLSAIEEQGKLTSELKKEILSAEKLQIVEDLYRPFKQKRRTKATIAKEAGLEGLAKLILSLPKEWNKEKDVSDYLNEEKGIQTIEDALAGAHEILAEEMSDNAKLRKWTRDFTQKNGMVTSTVKSAEKDEKSVFEMYYDFSESVARIQNHRILALNRGEKEGILTVKIALDEEKIFDRYEREFLKRESAVRELIEFSIRDAYKRFIAPSIERELRNELTARADEAAIAVFGENLKNLLLQSPLKNKVILGFDPAYRTGAKLAIIDPTGKMLTTDVIYPVKPANTEKIKQSEKRLIELIEQYQVEMIAIGNGTASRESEQFVANALKKIKREVFYTIVNEAGASVYSASEIARNEFPELTVEKRSAISIARRLQDPLAELVKIEPKAVGVGQYQHDVSQKRLGEELDFVIETAVNKVGVDVNTASAELLVHISGLNKTTAHNLVTYREEIGQFTTRTQIKKVSRLGAKSYEQAIGFLRIPQAKNILDETSIHPESYALTKEVLSTLSIDVKKLREKESKEKLKNANIARLSEELNAGVPTLSDIVEALQNPNRDMREEMPKPILRSDVLSMEDLTVGMKLKGTVRNVVDFGAFVDIGVKQDGLVHLSKISEKYLKHPSDVAAVGDVVDVWVDAIDTNKGRISLRMIEKK</sequence>
<feature type="domain" description="S1 motif" evidence="1">
    <location>
        <begin position="648"/>
        <end position="717"/>
    </location>
</feature>
<reference evidence="2 3" key="1">
    <citation type="submission" date="2017-02" db="EMBL/GenBank/DDBJ databases">
        <authorList>
            <person name="Peterson S.W."/>
        </authorList>
    </citation>
    <scope>NUCLEOTIDE SEQUENCE [LARGE SCALE GENOMIC DNA]</scope>
    <source>
        <strain evidence="2 3">ATCC BAA-1030</strain>
    </source>
</reference>
<dbReference type="FunFam" id="1.10.10.650:FF:000001">
    <property type="entry name" value="S1 RNA-binding domain 1"/>
    <property type="match status" value="1"/>
</dbReference>
<dbReference type="GO" id="GO:0005737">
    <property type="term" value="C:cytoplasm"/>
    <property type="evidence" value="ECO:0007669"/>
    <property type="project" value="UniProtKB-ARBA"/>
</dbReference>
<dbReference type="Gene3D" id="1.10.10.650">
    <property type="entry name" value="RuvA domain 2-like"/>
    <property type="match status" value="1"/>
</dbReference>
<dbReference type="Pfam" id="PF09371">
    <property type="entry name" value="Tex_N"/>
    <property type="match status" value="1"/>
</dbReference>
<dbReference type="FunFam" id="1.10.150.310:FF:000001">
    <property type="entry name" value="RNA-binding transcriptional accessory protein"/>
    <property type="match status" value="1"/>
</dbReference>
<evidence type="ECO:0000313" key="2">
    <source>
        <dbReference type="EMBL" id="SJZ83623.1"/>
    </source>
</evidence>
<dbReference type="InterPro" id="IPR010994">
    <property type="entry name" value="RuvA_2-like"/>
</dbReference>
<dbReference type="Pfam" id="PF12836">
    <property type="entry name" value="HHH_3"/>
    <property type="match status" value="1"/>
</dbReference>
<name>A0A1T4NWM9_9ENTE</name>
<dbReference type="InterPro" id="IPR012340">
    <property type="entry name" value="NA-bd_OB-fold"/>
</dbReference>
<dbReference type="InterPro" id="IPR037027">
    <property type="entry name" value="YqgF/RNaseH-like_dom_sf"/>
</dbReference>
<keyword evidence="3" id="KW-1185">Reference proteome</keyword>
<dbReference type="AlphaFoldDB" id="A0A1T4NWM9"/>
<dbReference type="FunFam" id="3.30.420.140:FF:000001">
    <property type="entry name" value="RNA-binding transcriptional accessory protein"/>
    <property type="match status" value="1"/>
</dbReference>
<evidence type="ECO:0000313" key="3">
    <source>
        <dbReference type="Proteomes" id="UP000190328"/>
    </source>
</evidence>
<dbReference type="SUPFAM" id="SSF50249">
    <property type="entry name" value="Nucleic acid-binding proteins"/>
    <property type="match status" value="1"/>
</dbReference>
<dbReference type="InterPro" id="IPR012337">
    <property type="entry name" value="RNaseH-like_sf"/>
</dbReference>
<dbReference type="InterPro" id="IPR023319">
    <property type="entry name" value="Tex-like_HTH_dom_sf"/>
</dbReference>
<dbReference type="InterPro" id="IPR041692">
    <property type="entry name" value="HHH_9"/>
</dbReference>
<dbReference type="FunFam" id="2.40.50.140:FF:000051">
    <property type="entry name" value="RNA-binding transcriptional accessory protein"/>
    <property type="match status" value="1"/>
</dbReference>
<dbReference type="EMBL" id="FUXI01000017">
    <property type="protein sequence ID" value="SJZ83623.1"/>
    <property type="molecule type" value="Genomic_DNA"/>
</dbReference>
<dbReference type="SMART" id="SM00316">
    <property type="entry name" value="S1"/>
    <property type="match status" value="1"/>
</dbReference>
<dbReference type="InterPro" id="IPR055179">
    <property type="entry name" value="Tex-like_central_region"/>
</dbReference>
<gene>
    <name evidence="2" type="ORF">SAMN02745116_01566</name>
</gene>
<dbReference type="SUPFAM" id="SSF53098">
    <property type="entry name" value="Ribonuclease H-like"/>
    <property type="match status" value="1"/>
</dbReference>
<dbReference type="Gene3D" id="1.10.3500.10">
    <property type="entry name" value="Tex N-terminal region-like"/>
    <property type="match status" value="1"/>
</dbReference>
<dbReference type="SUPFAM" id="SSF158832">
    <property type="entry name" value="Tex N-terminal region-like"/>
    <property type="match status" value="1"/>
</dbReference>
<dbReference type="InterPro" id="IPR050437">
    <property type="entry name" value="Ribos_protein_bS1-like"/>
</dbReference>
<dbReference type="STRING" id="263852.SAMN02745116_01566"/>
<dbReference type="Pfam" id="PF17674">
    <property type="entry name" value="HHH_9"/>
    <property type="match status" value="1"/>
</dbReference>
<dbReference type="InterPro" id="IPR032639">
    <property type="entry name" value="Tex_YqgF"/>
</dbReference>